<evidence type="ECO:0000313" key="3">
    <source>
        <dbReference type="Proteomes" id="UP000545286"/>
    </source>
</evidence>
<protein>
    <submittedName>
        <fullName evidence="2">Rhodanese-related sulfurtransferase</fullName>
    </submittedName>
</protein>
<dbReference type="SMART" id="SM00450">
    <property type="entry name" value="RHOD"/>
    <property type="match status" value="1"/>
</dbReference>
<gene>
    <name evidence="2" type="ORF">FHX72_002406</name>
</gene>
<comment type="caution">
    <text evidence="2">The sequence shown here is derived from an EMBL/GenBank/DDBJ whole genome shotgun (WGS) entry which is preliminary data.</text>
</comment>
<feature type="domain" description="Rhodanese" evidence="1">
    <location>
        <begin position="11"/>
        <end position="98"/>
    </location>
</feature>
<dbReference type="InterPro" id="IPR001307">
    <property type="entry name" value="Thiosulphate_STrfase_CS"/>
</dbReference>
<name>A0A7W4YGN8_9MICO</name>
<dbReference type="InterPro" id="IPR050229">
    <property type="entry name" value="GlpE_sulfurtransferase"/>
</dbReference>
<dbReference type="PANTHER" id="PTHR43031">
    <property type="entry name" value="FAD-DEPENDENT OXIDOREDUCTASE"/>
    <property type="match status" value="1"/>
</dbReference>
<dbReference type="InterPro" id="IPR036873">
    <property type="entry name" value="Rhodanese-like_dom_sf"/>
</dbReference>
<dbReference type="GO" id="GO:0004792">
    <property type="term" value="F:thiosulfate-cyanide sulfurtransferase activity"/>
    <property type="evidence" value="ECO:0007669"/>
    <property type="project" value="InterPro"/>
</dbReference>
<dbReference type="CDD" id="cd00158">
    <property type="entry name" value="RHOD"/>
    <property type="match status" value="1"/>
</dbReference>
<reference evidence="2 3" key="1">
    <citation type="submission" date="2020-08" db="EMBL/GenBank/DDBJ databases">
        <title>Sequencing the genomes of 1000 actinobacteria strains.</title>
        <authorList>
            <person name="Klenk H.-P."/>
        </authorList>
    </citation>
    <scope>NUCLEOTIDE SEQUENCE [LARGE SCALE GENOMIC DNA]</scope>
    <source>
        <strain evidence="2 3">DSM 20419</strain>
    </source>
</reference>
<dbReference type="SUPFAM" id="SSF52821">
    <property type="entry name" value="Rhodanese/Cell cycle control phosphatase"/>
    <property type="match status" value="1"/>
</dbReference>
<keyword evidence="3" id="KW-1185">Reference proteome</keyword>
<dbReference type="AlphaFoldDB" id="A0A7W4YGN8"/>
<dbReference type="Pfam" id="PF00581">
    <property type="entry name" value="Rhodanese"/>
    <property type="match status" value="1"/>
</dbReference>
<organism evidence="2 3">
    <name type="scientific">Pseudoclavibacter helvolus</name>
    <dbReference type="NCBI Taxonomy" id="255205"/>
    <lineage>
        <taxon>Bacteria</taxon>
        <taxon>Bacillati</taxon>
        <taxon>Actinomycetota</taxon>
        <taxon>Actinomycetes</taxon>
        <taxon>Micrococcales</taxon>
        <taxon>Microbacteriaceae</taxon>
        <taxon>Pseudoclavibacter</taxon>
    </lineage>
</organism>
<evidence type="ECO:0000313" key="2">
    <source>
        <dbReference type="EMBL" id="MBB2958261.1"/>
    </source>
</evidence>
<proteinExistence type="predicted"/>
<dbReference type="EMBL" id="JACHWJ010000003">
    <property type="protein sequence ID" value="MBB2958261.1"/>
    <property type="molecule type" value="Genomic_DNA"/>
</dbReference>
<sequence>MNTITVDRLAHLDDAVVIDVREADEYATGHVPGAVSLPLSTLQENLQSVPRDTPVHVICQAGGRSAKATQLFTGLGIDATNVTGGTQAWIDEQLPLERP</sequence>
<dbReference type="OrthoDB" id="9800872at2"/>
<dbReference type="PANTHER" id="PTHR43031:SF1">
    <property type="entry name" value="PYRIDINE NUCLEOTIDE-DISULPHIDE OXIDOREDUCTASE"/>
    <property type="match status" value="1"/>
</dbReference>
<dbReference type="RefSeq" id="WP_068478149.1">
    <property type="nucleotide sequence ID" value="NZ_CZJS01000086.1"/>
</dbReference>
<dbReference type="PROSITE" id="PS50206">
    <property type="entry name" value="RHODANESE_3"/>
    <property type="match status" value="1"/>
</dbReference>
<keyword evidence="2" id="KW-0808">Transferase</keyword>
<accession>A0A7W4YGN8</accession>
<dbReference type="Proteomes" id="UP000545286">
    <property type="component" value="Unassembled WGS sequence"/>
</dbReference>
<dbReference type="InterPro" id="IPR001763">
    <property type="entry name" value="Rhodanese-like_dom"/>
</dbReference>
<evidence type="ECO:0000259" key="1">
    <source>
        <dbReference type="PROSITE" id="PS50206"/>
    </source>
</evidence>
<dbReference type="PROSITE" id="PS00380">
    <property type="entry name" value="RHODANESE_1"/>
    <property type="match status" value="1"/>
</dbReference>
<dbReference type="Gene3D" id="3.40.250.10">
    <property type="entry name" value="Rhodanese-like domain"/>
    <property type="match status" value="1"/>
</dbReference>